<dbReference type="AlphaFoldDB" id="A0A6J6N3K7"/>
<name>A0A6J6N3K7_9ZZZZ</name>
<evidence type="ECO:0000313" key="1">
    <source>
        <dbReference type="EMBL" id="CAB4679838.1"/>
    </source>
</evidence>
<gene>
    <name evidence="1" type="ORF">UFOPK2310_01151</name>
</gene>
<accession>A0A6J6N3K7</accession>
<reference evidence="1" key="1">
    <citation type="submission" date="2020-05" db="EMBL/GenBank/DDBJ databases">
        <authorList>
            <person name="Chiriac C."/>
            <person name="Salcher M."/>
            <person name="Ghai R."/>
            <person name="Kavagutti S V."/>
        </authorList>
    </citation>
    <scope>NUCLEOTIDE SEQUENCE</scope>
</reference>
<organism evidence="1">
    <name type="scientific">freshwater metagenome</name>
    <dbReference type="NCBI Taxonomy" id="449393"/>
    <lineage>
        <taxon>unclassified sequences</taxon>
        <taxon>metagenomes</taxon>
        <taxon>ecological metagenomes</taxon>
    </lineage>
</organism>
<dbReference type="EMBL" id="CAEZWW010000149">
    <property type="protein sequence ID" value="CAB4679838.1"/>
    <property type="molecule type" value="Genomic_DNA"/>
</dbReference>
<protein>
    <submittedName>
        <fullName evidence="1">Unannotated protein</fullName>
    </submittedName>
</protein>
<sequence>MTARGIELTLQAASGNRFGSKHYLIAGTELRQEFTEHFLGCAIGISVGRIHQGAPGVQENG</sequence>
<proteinExistence type="predicted"/>